<dbReference type="AlphaFoldDB" id="A0A9W5NZ25"/>
<sequence>MDFFFMCLYLSIVILIIEMHAILFTLTGVKKSISRFQVLSLMTGTGFTTEESELLLGHPVRRKLSMFLILFGIFSFAVIISSLSTILSRYVITIHTFYIAGIILILYILLQIPVTQRYLKKKLQQKTKETVEIKDLPVHQVFLRDPTDHLMQWKIDEHSTWRNQKVSALFPLKEDIQVLFVTRGERNLRSDLRDLILQEGDELLLYGEKQLLEEKILQQSNATKYM</sequence>
<accession>A0A9W5NZ25</accession>
<keyword evidence="1" id="KW-1133">Transmembrane helix</keyword>
<evidence type="ECO:0000313" key="4">
    <source>
        <dbReference type="EMBL" id="EJR60473.1"/>
    </source>
</evidence>
<feature type="transmembrane region" description="Helical" evidence="1">
    <location>
        <begin position="6"/>
        <end position="26"/>
    </location>
</feature>
<evidence type="ECO:0000259" key="2">
    <source>
        <dbReference type="PROSITE" id="PS51202"/>
    </source>
</evidence>
<dbReference type="InterPro" id="IPR006037">
    <property type="entry name" value="RCK_C"/>
</dbReference>
<keyword evidence="1" id="KW-0812">Transmembrane</keyword>
<dbReference type="EMBL" id="AHFG01000109">
    <property type="protein sequence ID" value="EJR59627.1"/>
    <property type="molecule type" value="Genomic_DNA"/>
</dbReference>
<proteinExistence type="predicted"/>
<feature type="transmembrane region" description="Helical" evidence="1">
    <location>
        <begin position="90"/>
        <end position="110"/>
    </location>
</feature>
<dbReference type="Gene3D" id="3.30.70.1450">
    <property type="entry name" value="Regulator of K+ conductance, C-terminal domain"/>
    <property type="match status" value="1"/>
</dbReference>
<evidence type="ECO:0000313" key="5">
    <source>
        <dbReference type="Proteomes" id="UP000006967"/>
    </source>
</evidence>
<dbReference type="Proteomes" id="UP000006967">
    <property type="component" value="Unassembled WGS sequence"/>
</dbReference>
<dbReference type="Pfam" id="PF02080">
    <property type="entry name" value="TrkA_C"/>
    <property type="match status" value="1"/>
</dbReference>
<dbReference type="RefSeq" id="WP_000345280.1">
    <property type="nucleotide sequence ID" value="NZ_JH791889.1"/>
</dbReference>
<dbReference type="EMBL" id="AHFG01000105">
    <property type="protein sequence ID" value="EJR60473.1"/>
    <property type="molecule type" value="Genomic_DNA"/>
</dbReference>
<evidence type="ECO:0000313" key="3">
    <source>
        <dbReference type="EMBL" id="EJR59627.1"/>
    </source>
</evidence>
<comment type="caution">
    <text evidence="4">The sequence shown here is derived from an EMBL/GenBank/DDBJ whole genome shotgun (WGS) entry which is preliminary data.</text>
</comment>
<evidence type="ECO:0000256" key="1">
    <source>
        <dbReference type="SAM" id="Phobius"/>
    </source>
</evidence>
<reference evidence="4 5" key="1">
    <citation type="submission" date="2012-04" db="EMBL/GenBank/DDBJ databases">
        <title>The Genome Sequence of Bacillus cereus VD154.</title>
        <authorList>
            <consortium name="The Broad Institute Genome Sequencing Platform"/>
            <consortium name="The Broad Institute Genome Sequencing Center for Infectious Disease"/>
            <person name="Feldgarden M."/>
            <person name="Van der Auwera G.A."/>
            <person name="Mahillon J."/>
            <person name="Duprez V."/>
            <person name="Timmery S."/>
            <person name="Mattelet C."/>
            <person name="Dierick K."/>
            <person name="Sun M."/>
            <person name="Yu Z."/>
            <person name="Zhu L."/>
            <person name="Hu X."/>
            <person name="Shank E.B."/>
            <person name="Swiecicka I."/>
            <person name="Hansen B.M."/>
            <person name="Andrup L."/>
            <person name="Young S.K."/>
            <person name="Zeng Q."/>
            <person name="Gargeya S."/>
            <person name="Fitzgerald M."/>
            <person name="Haas B."/>
            <person name="Abouelleil A."/>
            <person name="Alvarado L."/>
            <person name="Arachchi H.M."/>
            <person name="Berlin A."/>
            <person name="Chapman S.B."/>
            <person name="Goldberg J."/>
            <person name="Griggs A."/>
            <person name="Gujja S."/>
            <person name="Hansen M."/>
            <person name="Howarth C."/>
            <person name="Imamovic A."/>
            <person name="Larimer J."/>
            <person name="McCowen C."/>
            <person name="Montmayeur A."/>
            <person name="Murphy C."/>
            <person name="Neiman D."/>
            <person name="Pearson M."/>
            <person name="Priest M."/>
            <person name="Roberts A."/>
            <person name="Saif S."/>
            <person name="Shea T."/>
            <person name="Sisk P."/>
            <person name="Sykes S."/>
            <person name="Wortman J."/>
            <person name="Nusbaum C."/>
            <person name="Birren B."/>
        </authorList>
    </citation>
    <scope>NUCLEOTIDE SEQUENCE [LARGE SCALE GENOMIC DNA]</scope>
    <source>
        <strain evidence="4 5">VD154</strain>
    </source>
</reference>
<gene>
    <name evidence="4" type="ORF">IK5_06189</name>
    <name evidence="3" type="ORF">IK5_06264</name>
</gene>
<name>A0A9W5NZ25_BACCE</name>
<dbReference type="InterPro" id="IPR036721">
    <property type="entry name" value="RCK_C_sf"/>
</dbReference>
<feature type="domain" description="RCK C-terminal" evidence="2">
    <location>
        <begin position="138"/>
        <end position="222"/>
    </location>
</feature>
<dbReference type="SUPFAM" id="SSF116726">
    <property type="entry name" value="TrkA C-terminal domain-like"/>
    <property type="match status" value="1"/>
</dbReference>
<dbReference type="GO" id="GO:0008324">
    <property type="term" value="F:monoatomic cation transmembrane transporter activity"/>
    <property type="evidence" value="ECO:0007669"/>
    <property type="project" value="InterPro"/>
</dbReference>
<organism evidence="4 5">
    <name type="scientific">Bacillus cereus VD154</name>
    <dbReference type="NCBI Taxonomy" id="1053238"/>
    <lineage>
        <taxon>Bacteria</taxon>
        <taxon>Bacillati</taxon>
        <taxon>Bacillota</taxon>
        <taxon>Bacilli</taxon>
        <taxon>Bacillales</taxon>
        <taxon>Bacillaceae</taxon>
        <taxon>Bacillus</taxon>
        <taxon>Bacillus cereus group</taxon>
    </lineage>
</organism>
<protein>
    <recommendedName>
        <fullName evidence="2">RCK C-terminal domain-containing protein</fullName>
    </recommendedName>
</protein>
<dbReference type="GO" id="GO:0006813">
    <property type="term" value="P:potassium ion transport"/>
    <property type="evidence" value="ECO:0007669"/>
    <property type="project" value="InterPro"/>
</dbReference>
<keyword evidence="1" id="KW-0472">Membrane</keyword>
<dbReference type="PROSITE" id="PS51202">
    <property type="entry name" value="RCK_C"/>
    <property type="match status" value="1"/>
</dbReference>
<feature type="transmembrane region" description="Helical" evidence="1">
    <location>
        <begin position="64"/>
        <end position="84"/>
    </location>
</feature>